<dbReference type="SUPFAM" id="SSF52540">
    <property type="entry name" value="P-loop containing nucleoside triphosphate hydrolases"/>
    <property type="match status" value="1"/>
</dbReference>
<evidence type="ECO:0000256" key="2">
    <source>
        <dbReference type="ARBA" id="ARBA00022741"/>
    </source>
</evidence>
<gene>
    <name evidence="15" type="ORF">DSCA_41420</name>
</gene>
<dbReference type="PROSITE" id="PS51198">
    <property type="entry name" value="UVRD_HELICASE_ATP_BIND"/>
    <property type="match status" value="1"/>
</dbReference>
<evidence type="ECO:0000256" key="4">
    <source>
        <dbReference type="ARBA" id="ARBA00022806"/>
    </source>
</evidence>
<dbReference type="AlphaFoldDB" id="A0A5K7YKH1"/>
<name>A0A5K7YKH1_9BACT</name>
<dbReference type="GO" id="GO:0000725">
    <property type="term" value="P:recombinational repair"/>
    <property type="evidence" value="ECO:0007669"/>
    <property type="project" value="TreeGrafter"/>
</dbReference>
<evidence type="ECO:0000256" key="3">
    <source>
        <dbReference type="ARBA" id="ARBA00022801"/>
    </source>
</evidence>
<dbReference type="InterPro" id="IPR013986">
    <property type="entry name" value="DExx_box_DNA_helicase_dom_sf"/>
</dbReference>
<dbReference type="Gene3D" id="1.10.10.160">
    <property type="match status" value="1"/>
</dbReference>
<proteinExistence type="inferred from homology"/>
<comment type="catalytic activity">
    <reaction evidence="8">
        <text>Couples ATP hydrolysis with the unwinding of duplex DNA by translocating in the 3'-5' direction.</text>
        <dbReference type="EC" id="5.6.2.4"/>
    </reaction>
</comment>
<evidence type="ECO:0000256" key="7">
    <source>
        <dbReference type="ARBA" id="ARBA00023235"/>
    </source>
</evidence>
<dbReference type="InterPro" id="IPR014017">
    <property type="entry name" value="DNA_helicase_UvrD-like_C"/>
</dbReference>
<evidence type="ECO:0000313" key="16">
    <source>
        <dbReference type="Proteomes" id="UP000427906"/>
    </source>
</evidence>
<dbReference type="GO" id="GO:0003677">
    <property type="term" value="F:DNA binding"/>
    <property type="evidence" value="ECO:0007669"/>
    <property type="project" value="UniProtKB-KW"/>
</dbReference>
<evidence type="ECO:0000256" key="9">
    <source>
        <dbReference type="ARBA" id="ARBA00034808"/>
    </source>
</evidence>
<dbReference type="Pfam" id="PF00580">
    <property type="entry name" value="UvrD-helicase"/>
    <property type="match status" value="1"/>
</dbReference>
<feature type="domain" description="UvrD-like helicase ATP-binding" evidence="13">
    <location>
        <begin position="475"/>
        <end position="752"/>
    </location>
</feature>
<protein>
    <recommendedName>
        <fullName evidence="9">DNA 3'-5' helicase</fullName>
        <ecNumber evidence="9">5.6.2.4</ecNumber>
    </recommendedName>
    <alternativeName>
        <fullName evidence="10">DNA 3'-5' helicase II</fullName>
    </alternativeName>
</protein>
<dbReference type="EC" id="5.6.2.4" evidence="9"/>
<dbReference type="EMBL" id="AP021874">
    <property type="protein sequence ID" value="BBO70212.1"/>
    <property type="molecule type" value="Genomic_DNA"/>
</dbReference>
<dbReference type="CDD" id="cd19067">
    <property type="entry name" value="PfuEndoQ-like"/>
    <property type="match status" value="1"/>
</dbReference>
<dbReference type="GO" id="GO:0016887">
    <property type="term" value="F:ATP hydrolysis activity"/>
    <property type="evidence" value="ECO:0007669"/>
    <property type="project" value="RHEA"/>
</dbReference>
<evidence type="ECO:0000256" key="11">
    <source>
        <dbReference type="ARBA" id="ARBA00048988"/>
    </source>
</evidence>
<evidence type="ECO:0000256" key="1">
    <source>
        <dbReference type="ARBA" id="ARBA00009922"/>
    </source>
</evidence>
<dbReference type="InterPro" id="IPR000212">
    <property type="entry name" value="DNA_helicase_UvrD/REP"/>
</dbReference>
<sequence>MCVMSSDPFIADFHIHSKYSRATARNLDLEHIYIWAQLKGISVVGTGDFTHPEWFSRIKEMLVAAEPGLFRLRPDIARCCDESVPPSCRAPVRFLLSCEISNIYKKKGATRKNHNLVFFSKMDSVARFNSRLEGIGNIRSDGRPILGLDARDLLEIVLETSEDGFLVPAHIWTPWFSMLGSKSGFDSIAECFGDLSPYIFAAETGLSSDPAMNWRVKDLDGITLISNSDAHSPSKLGRECNLFKTEMNYPAIRSAMEKGDRNHFAGTLEFYPEEGKYHVDGHRKCDVRFTPEQTQSHHGNCPVCGRPLTLGVLHRVEDLATRPAGIMPARAFPFYRLIPLVDLLSEILKVGAQSKKVTRTYLKVLETLGNELNILHRLEKKTIRSAGVPLLAEAIGRMRDNRVSFSPGYDGQYGTVQIFNPRERETLLGQQSLFSTFDRSAEAGDTDKNAKETIFSGKPVCSAIDEVNAPVQPLIRLNDDQQRAVDHFRGPLMIVAGPGTGKTRTITHKIAGLIESGSDIERMLAVTFTNKAAIEMKERLSALLGKTCSLPFVGTFHALGYRILSRYMADTPLTVVDEDSRKALVRDVLALNGLSQKSGEIRVDELMAWIVSAKQKMLSSEDSLDGVCPSDRLPSFVRCYDTYEQLLGVNHLADFEDLIFRTVHLLEKDKAIRDLYVNRFRQMFIDEYQDINAGQYRLIRLLAGDQATICIIGDPDQAIYGFRGSDPACFKWFADDFPESRTLFLNRNYRSTQTILDVSAQVIKPNPVSTETGSRRSVHSGIKGDRTIQVMALATENAEAVAIGKTIEKMVGGTGFFSLDSGAVDGTLDQRPLSFSDFAVLFRTHGQGEIISGFLEKAGIPCQVINRRAVLDHPGVKSALSIFKLWHGMGIFSDLQAAVGMFKPAVSKKALEIFKSWAYRKKLSLAEALIQTRRLPIPHMGRTRQQQLYDFCGQLLAFQQRIDGQPVTETFELISKATGLKEQYPGDPVFEKGYHYLLEMGSAHQTDSVGFLASVALSGDTDVYDHRVEKVALTTIHAAKGLEFPVVFIAGCEDECIPYRSTARPADMEEERRLFYVAVTRAKNHLFLTRAESRRVNGRKQSRQLSPFVKEIENRYKRFSGQHVKKTETSAQEQLSLF</sequence>
<keyword evidence="4 12" id="KW-0347">Helicase</keyword>
<dbReference type="Gene3D" id="1.10.486.10">
    <property type="entry name" value="PCRA, domain 4"/>
    <property type="match status" value="1"/>
</dbReference>
<dbReference type="PANTHER" id="PTHR11070:SF2">
    <property type="entry name" value="ATP-DEPENDENT DNA HELICASE SRS2"/>
    <property type="match status" value="1"/>
</dbReference>
<feature type="binding site" evidence="12">
    <location>
        <begin position="496"/>
        <end position="503"/>
    </location>
    <ligand>
        <name>ATP</name>
        <dbReference type="ChEBI" id="CHEBI:30616"/>
    </ligand>
</feature>
<keyword evidence="6" id="KW-0238">DNA-binding</keyword>
<evidence type="ECO:0000256" key="8">
    <source>
        <dbReference type="ARBA" id="ARBA00034617"/>
    </source>
</evidence>
<keyword evidence="3 12" id="KW-0378">Hydrolase</keyword>
<dbReference type="CDD" id="cd17932">
    <property type="entry name" value="DEXQc_UvrD"/>
    <property type="match status" value="1"/>
</dbReference>
<evidence type="ECO:0000259" key="14">
    <source>
        <dbReference type="PROSITE" id="PS51217"/>
    </source>
</evidence>
<evidence type="ECO:0000259" key="13">
    <source>
        <dbReference type="PROSITE" id="PS51198"/>
    </source>
</evidence>
<dbReference type="PROSITE" id="PS51217">
    <property type="entry name" value="UVRD_HELICASE_CTER"/>
    <property type="match status" value="1"/>
</dbReference>
<accession>A0A5K7YKH1</accession>
<dbReference type="Proteomes" id="UP000427906">
    <property type="component" value="Chromosome"/>
</dbReference>
<organism evidence="15 16">
    <name type="scientific">Desulfosarcina alkanivorans</name>
    <dbReference type="NCBI Taxonomy" id="571177"/>
    <lineage>
        <taxon>Bacteria</taxon>
        <taxon>Pseudomonadati</taxon>
        <taxon>Thermodesulfobacteriota</taxon>
        <taxon>Desulfobacteria</taxon>
        <taxon>Desulfobacterales</taxon>
        <taxon>Desulfosarcinaceae</taxon>
        <taxon>Desulfosarcina</taxon>
    </lineage>
</organism>
<evidence type="ECO:0000256" key="10">
    <source>
        <dbReference type="ARBA" id="ARBA00034923"/>
    </source>
</evidence>
<dbReference type="InterPro" id="IPR027417">
    <property type="entry name" value="P-loop_NTPase"/>
</dbReference>
<dbReference type="PANTHER" id="PTHR11070">
    <property type="entry name" value="UVRD / RECB / PCRA DNA HELICASE FAMILY MEMBER"/>
    <property type="match status" value="1"/>
</dbReference>
<dbReference type="GO" id="GO:0043138">
    <property type="term" value="F:3'-5' DNA helicase activity"/>
    <property type="evidence" value="ECO:0007669"/>
    <property type="project" value="UniProtKB-EC"/>
</dbReference>
<dbReference type="Pfam" id="PF13361">
    <property type="entry name" value="UvrD_C"/>
    <property type="match status" value="2"/>
</dbReference>
<keyword evidence="7" id="KW-0413">Isomerase</keyword>
<keyword evidence="2 12" id="KW-0547">Nucleotide-binding</keyword>
<reference evidence="15 16" key="1">
    <citation type="submission" date="2019-11" db="EMBL/GenBank/DDBJ databases">
        <title>Comparative genomics of hydrocarbon-degrading Desulfosarcina strains.</title>
        <authorList>
            <person name="Watanabe M."/>
            <person name="Kojima H."/>
            <person name="Fukui M."/>
        </authorList>
    </citation>
    <scope>NUCLEOTIDE SEQUENCE [LARGE SCALE GENOMIC DNA]</scope>
    <source>
        <strain evidence="15 16">PL12</strain>
    </source>
</reference>
<dbReference type="Gene3D" id="3.20.20.140">
    <property type="entry name" value="Metal-dependent hydrolases"/>
    <property type="match status" value="1"/>
</dbReference>
<keyword evidence="5 12" id="KW-0067">ATP-binding</keyword>
<dbReference type="CDD" id="cd18807">
    <property type="entry name" value="SF1_C_UvrD"/>
    <property type="match status" value="1"/>
</dbReference>
<dbReference type="InterPro" id="IPR014016">
    <property type="entry name" value="UvrD-like_ATP-bd"/>
</dbReference>
<evidence type="ECO:0000256" key="12">
    <source>
        <dbReference type="PROSITE-ProRule" id="PRU00560"/>
    </source>
</evidence>
<comment type="similarity">
    <text evidence="1">Belongs to the helicase family. UvrD subfamily.</text>
</comment>
<evidence type="ECO:0000256" key="6">
    <source>
        <dbReference type="ARBA" id="ARBA00023125"/>
    </source>
</evidence>
<feature type="domain" description="UvrD-like helicase C-terminal" evidence="14">
    <location>
        <begin position="753"/>
        <end position="1041"/>
    </location>
</feature>
<dbReference type="Gene3D" id="3.40.50.300">
    <property type="entry name" value="P-loop containing nucleotide triphosphate hydrolases"/>
    <property type="match status" value="2"/>
</dbReference>
<evidence type="ECO:0000256" key="5">
    <source>
        <dbReference type="ARBA" id="ARBA00022840"/>
    </source>
</evidence>
<keyword evidence="16" id="KW-1185">Reference proteome</keyword>
<comment type="catalytic activity">
    <reaction evidence="11">
        <text>ATP + H2O = ADP + phosphate + H(+)</text>
        <dbReference type="Rhea" id="RHEA:13065"/>
        <dbReference type="ChEBI" id="CHEBI:15377"/>
        <dbReference type="ChEBI" id="CHEBI:15378"/>
        <dbReference type="ChEBI" id="CHEBI:30616"/>
        <dbReference type="ChEBI" id="CHEBI:43474"/>
        <dbReference type="ChEBI" id="CHEBI:456216"/>
        <dbReference type="EC" id="5.6.2.4"/>
    </reaction>
</comment>
<dbReference type="KEGG" id="dalk:DSCA_41420"/>
<evidence type="ECO:0000313" key="15">
    <source>
        <dbReference type="EMBL" id="BBO70212.1"/>
    </source>
</evidence>
<dbReference type="InterPro" id="IPR016195">
    <property type="entry name" value="Pol/histidinol_Pase-like"/>
</dbReference>
<dbReference type="SUPFAM" id="SSF89550">
    <property type="entry name" value="PHP domain-like"/>
    <property type="match status" value="1"/>
</dbReference>
<dbReference type="GO" id="GO:0005524">
    <property type="term" value="F:ATP binding"/>
    <property type="evidence" value="ECO:0007669"/>
    <property type="project" value="UniProtKB-UniRule"/>
</dbReference>